<evidence type="ECO:0000259" key="9">
    <source>
        <dbReference type="Pfam" id="PF00324"/>
    </source>
</evidence>
<feature type="transmembrane region" description="Helical" evidence="8">
    <location>
        <begin position="346"/>
        <end position="372"/>
    </location>
</feature>
<comment type="caution">
    <text evidence="10">The sequence shown here is derived from an EMBL/GenBank/DDBJ whole genome shotgun (WGS) entry which is preliminary data.</text>
</comment>
<keyword evidence="5 8" id="KW-1133">Transmembrane helix</keyword>
<evidence type="ECO:0000313" key="11">
    <source>
        <dbReference type="Proteomes" id="UP001172155"/>
    </source>
</evidence>
<organism evidence="10 11">
    <name type="scientific">Schizothecium vesticola</name>
    <dbReference type="NCBI Taxonomy" id="314040"/>
    <lineage>
        <taxon>Eukaryota</taxon>
        <taxon>Fungi</taxon>
        <taxon>Dikarya</taxon>
        <taxon>Ascomycota</taxon>
        <taxon>Pezizomycotina</taxon>
        <taxon>Sordariomycetes</taxon>
        <taxon>Sordariomycetidae</taxon>
        <taxon>Sordariales</taxon>
        <taxon>Schizotheciaceae</taxon>
        <taxon>Schizothecium</taxon>
    </lineage>
</organism>
<accession>A0AA40F4B8</accession>
<keyword evidence="2" id="KW-0813">Transport</keyword>
<dbReference type="PANTHER" id="PTHR43341:SF18">
    <property type="entry name" value="AMINO ACID PERMEASE_ SLC12A DOMAIN-CONTAINING PROTEIN"/>
    <property type="match status" value="1"/>
</dbReference>
<sequence length="575" mass="62645">MAPSSNTPPAERQYGTIGGVRPVPIPTPTRGASQHRGPYRTLSGHSRSARSQLIQRDGEYVTDVENNDLKRGLAQRHLSMMGIAGSIGTGLFLGLGIAVQKAGPLGALLGYAVVGLIVCAVQFALGEVAALLPVTGSFVRHAELLVDPAWGFAIGWNLVYGNLLSIPSEITAICVLFEFWTDINPALFIVIFIVITLAVGLAFIRVFGEVEFVFALLKIFLVVFLIILGLIINLGGIPGTERIGLRYWHDPGPFVEYIASGSWGKFLGFWAVMTGAVFSFAGVESLAMAAAETQNPRRAIPLACKRVFARIIIFYMLAVFVVGLLVPSNDERLDGSGDSVAQSPFVIAAQAAGIPAIASFVNAIVITSAWSASNQSLLAGTRVLYGLALKGQAPEIFLRTTSWGTPYMCVLFFACFMPLSFMSLSNGAMTVFWWLVSLTAAGVLVSWASILFNHIRLRQGMKKQGIDDERLPWHNWWTVYSSPGALVLCLVILFTSGFSVFTTGRWDAATFVSSYLDIPIVLTAYIAWKMRNKTKMVSLDEMPLHAIFDQAYSPHPDEPPPKQRGVIRFASWIWD</sequence>
<feature type="transmembrane region" description="Helical" evidence="8">
    <location>
        <begin position="78"/>
        <end position="99"/>
    </location>
</feature>
<feature type="transmembrane region" description="Helical" evidence="8">
    <location>
        <begin position="267"/>
        <end position="287"/>
    </location>
</feature>
<evidence type="ECO:0000256" key="3">
    <source>
        <dbReference type="ARBA" id="ARBA00022692"/>
    </source>
</evidence>
<keyword evidence="11" id="KW-1185">Reference proteome</keyword>
<reference evidence="10" key="1">
    <citation type="submission" date="2023-06" db="EMBL/GenBank/DDBJ databases">
        <title>Genome-scale phylogeny and comparative genomics of the fungal order Sordariales.</title>
        <authorList>
            <consortium name="Lawrence Berkeley National Laboratory"/>
            <person name="Hensen N."/>
            <person name="Bonometti L."/>
            <person name="Westerberg I."/>
            <person name="Brannstrom I.O."/>
            <person name="Guillou S."/>
            <person name="Cros-Aarteil S."/>
            <person name="Calhoun S."/>
            <person name="Haridas S."/>
            <person name="Kuo A."/>
            <person name="Mondo S."/>
            <person name="Pangilinan J."/>
            <person name="Riley R."/>
            <person name="LaButti K."/>
            <person name="Andreopoulos B."/>
            <person name="Lipzen A."/>
            <person name="Chen C."/>
            <person name="Yanf M."/>
            <person name="Daum C."/>
            <person name="Ng V."/>
            <person name="Clum A."/>
            <person name="Steindorff A."/>
            <person name="Ohm R."/>
            <person name="Martin F."/>
            <person name="Silar P."/>
            <person name="Natvig D."/>
            <person name="Lalanne C."/>
            <person name="Gautier V."/>
            <person name="Ament-velasquez S.L."/>
            <person name="Kruys A."/>
            <person name="Hutchinson M.I."/>
            <person name="Powell A.J."/>
            <person name="Barry K."/>
            <person name="Miller A.N."/>
            <person name="Grigoriev I.V."/>
            <person name="Debuchy R."/>
            <person name="Gladieux P."/>
            <person name="Thoren M.H."/>
            <person name="Johannesson H."/>
        </authorList>
    </citation>
    <scope>NUCLEOTIDE SEQUENCE</scope>
    <source>
        <strain evidence="10">SMH3187-1</strain>
    </source>
</reference>
<dbReference type="Proteomes" id="UP001172155">
    <property type="component" value="Unassembled WGS sequence"/>
</dbReference>
<keyword evidence="3 8" id="KW-0812">Transmembrane</keyword>
<evidence type="ECO:0000313" key="10">
    <source>
        <dbReference type="EMBL" id="KAK0750912.1"/>
    </source>
</evidence>
<protein>
    <submittedName>
        <fullName evidence="10">Proline-specific permease</fullName>
    </submittedName>
</protein>
<evidence type="ECO:0000256" key="7">
    <source>
        <dbReference type="SAM" id="MobiDB-lite"/>
    </source>
</evidence>
<proteinExistence type="predicted"/>
<feature type="transmembrane region" description="Helical" evidence="8">
    <location>
        <begin position="105"/>
        <end position="132"/>
    </location>
</feature>
<feature type="transmembrane region" description="Helical" evidence="8">
    <location>
        <begin position="508"/>
        <end position="528"/>
    </location>
</feature>
<dbReference type="Gene3D" id="1.20.1740.10">
    <property type="entry name" value="Amino acid/polyamine transporter I"/>
    <property type="match status" value="1"/>
</dbReference>
<name>A0AA40F4B8_9PEZI</name>
<dbReference type="GO" id="GO:0015171">
    <property type="term" value="F:amino acid transmembrane transporter activity"/>
    <property type="evidence" value="ECO:0007669"/>
    <property type="project" value="TreeGrafter"/>
</dbReference>
<keyword evidence="6 8" id="KW-0472">Membrane</keyword>
<feature type="transmembrane region" description="Helical" evidence="8">
    <location>
        <begin position="476"/>
        <end position="502"/>
    </location>
</feature>
<dbReference type="PIRSF" id="PIRSF006060">
    <property type="entry name" value="AA_transporter"/>
    <property type="match status" value="1"/>
</dbReference>
<feature type="transmembrane region" description="Helical" evidence="8">
    <location>
        <begin position="431"/>
        <end position="455"/>
    </location>
</feature>
<dbReference type="InterPro" id="IPR004841">
    <property type="entry name" value="AA-permease/SLC12A_dom"/>
</dbReference>
<gene>
    <name evidence="10" type="ORF">B0T18DRAFT_425639</name>
</gene>
<evidence type="ECO:0000256" key="5">
    <source>
        <dbReference type="ARBA" id="ARBA00022989"/>
    </source>
</evidence>
<feature type="transmembrane region" description="Helical" evidence="8">
    <location>
        <begin position="216"/>
        <end position="237"/>
    </location>
</feature>
<dbReference type="EMBL" id="JAUKUD010000002">
    <property type="protein sequence ID" value="KAK0750912.1"/>
    <property type="molecule type" value="Genomic_DNA"/>
</dbReference>
<feature type="region of interest" description="Disordered" evidence="7">
    <location>
        <begin position="1"/>
        <end position="48"/>
    </location>
</feature>
<dbReference type="InterPro" id="IPR050524">
    <property type="entry name" value="APC_YAT"/>
</dbReference>
<feature type="transmembrane region" description="Helical" evidence="8">
    <location>
        <begin position="407"/>
        <end position="425"/>
    </location>
</feature>
<evidence type="ECO:0000256" key="1">
    <source>
        <dbReference type="ARBA" id="ARBA00004141"/>
    </source>
</evidence>
<dbReference type="GO" id="GO:0016020">
    <property type="term" value="C:membrane"/>
    <property type="evidence" value="ECO:0007669"/>
    <property type="project" value="UniProtKB-SubCell"/>
</dbReference>
<dbReference type="PANTHER" id="PTHR43341">
    <property type="entry name" value="AMINO ACID PERMEASE"/>
    <property type="match status" value="1"/>
</dbReference>
<evidence type="ECO:0000256" key="2">
    <source>
        <dbReference type="ARBA" id="ARBA00022448"/>
    </source>
</evidence>
<evidence type="ECO:0000256" key="8">
    <source>
        <dbReference type="SAM" id="Phobius"/>
    </source>
</evidence>
<evidence type="ECO:0000256" key="4">
    <source>
        <dbReference type="ARBA" id="ARBA00022970"/>
    </source>
</evidence>
<comment type="subcellular location">
    <subcellularLocation>
        <location evidence="1">Membrane</location>
        <topology evidence="1">Multi-pass membrane protein</topology>
    </subcellularLocation>
</comment>
<feature type="domain" description="Amino acid permease/ SLC12A" evidence="9">
    <location>
        <begin position="77"/>
        <end position="536"/>
    </location>
</feature>
<dbReference type="AlphaFoldDB" id="A0AA40F4B8"/>
<feature type="transmembrane region" description="Helical" evidence="8">
    <location>
        <begin position="307"/>
        <end position="326"/>
    </location>
</feature>
<keyword evidence="4" id="KW-0029">Amino-acid transport</keyword>
<evidence type="ECO:0000256" key="6">
    <source>
        <dbReference type="ARBA" id="ARBA00023136"/>
    </source>
</evidence>
<feature type="transmembrane region" description="Helical" evidence="8">
    <location>
        <begin position="183"/>
        <end position="204"/>
    </location>
</feature>
<dbReference type="FunFam" id="1.20.1740.10:FF:000006">
    <property type="entry name" value="General amino acid permease"/>
    <property type="match status" value="1"/>
</dbReference>
<dbReference type="Pfam" id="PF00324">
    <property type="entry name" value="AA_permease"/>
    <property type="match status" value="1"/>
</dbReference>